<evidence type="ECO:0000256" key="2">
    <source>
        <dbReference type="ARBA" id="ARBA00022840"/>
    </source>
</evidence>
<dbReference type="EMBL" id="OX465078">
    <property type="protein sequence ID" value="CAI9271225.1"/>
    <property type="molecule type" value="Genomic_DNA"/>
</dbReference>
<evidence type="ECO:0000256" key="1">
    <source>
        <dbReference type="ARBA" id="ARBA00022741"/>
    </source>
</evidence>
<dbReference type="GO" id="GO:0007166">
    <property type="term" value="P:cell surface receptor signaling pathway"/>
    <property type="evidence" value="ECO:0007669"/>
    <property type="project" value="InterPro"/>
</dbReference>
<dbReference type="PANTHER" id="PTHR27005">
    <property type="entry name" value="WALL-ASSOCIATED RECEPTOR KINASE-LIKE 21"/>
    <property type="match status" value="1"/>
</dbReference>
<keyword evidence="4" id="KW-1185">Reference proteome</keyword>
<dbReference type="GO" id="GO:0005524">
    <property type="term" value="F:ATP binding"/>
    <property type="evidence" value="ECO:0007669"/>
    <property type="project" value="UniProtKB-KW"/>
</dbReference>
<accession>A0AA35VR14</accession>
<keyword evidence="2" id="KW-0067">ATP-binding</keyword>
<dbReference type="InterPro" id="IPR045274">
    <property type="entry name" value="WAK-like"/>
</dbReference>
<reference evidence="3" key="1">
    <citation type="submission" date="2023-04" db="EMBL/GenBank/DDBJ databases">
        <authorList>
            <person name="Vijverberg K."/>
            <person name="Xiong W."/>
            <person name="Schranz E."/>
        </authorList>
    </citation>
    <scope>NUCLEOTIDE SEQUENCE</scope>
</reference>
<dbReference type="GO" id="GO:0005886">
    <property type="term" value="C:plasma membrane"/>
    <property type="evidence" value="ECO:0007669"/>
    <property type="project" value="TreeGrafter"/>
</dbReference>
<organism evidence="3 4">
    <name type="scientific">Lactuca saligna</name>
    <name type="common">Willowleaf lettuce</name>
    <dbReference type="NCBI Taxonomy" id="75948"/>
    <lineage>
        <taxon>Eukaryota</taxon>
        <taxon>Viridiplantae</taxon>
        <taxon>Streptophyta</taxon>
        <taxon>Embryophyta</taxon>
        <taxon>Tracheophyta</taxon>
        <taxon>Spermatophyta</taxon>
        <taxon>Magnoliopsida</taxon>
        <taxon>eudicotyledons</taxon>
        <taxon>Gunneridae</taxon>
        <taxon>Pentapetalae</taxon>
        <taxon>asterids</taxon>
        <taxon>campanulids</taxon>
        <taxon>Asterales</taxon>
        <taxon>Asteraceae</taxon>
        <taxon>Cichorioideae</taxon>
        <taxon>Cichorieae</taxon>
        <taxon>Lactucinae</taxon>
        <taxon>Lactuca</taxon>
    </lineage>
</organism>
<dbReference type="GO" id="GO:0004674">
    <property type="term" value="F:protein serine/threonine kinase activity"/>
    <property type="evidence" value="ECO:0007669"/>
    <property type="project" value="TreeGrafter"/>
</dbReference>
<proteinExistence type="predicted"/>
<dbReference type="PANTHER" id="PTHR27005:SF388">
    <property type="entry name" value="MITOGEN-ACTIVATED PROTEIN (MAP) KINASE KINASE KINASE 10-RELATED"/>
    <property type="match status" value="1"/>
</dbReference>
<protein>
    <submittedName>
        <fullName evidence="3">Uncharacterized protein</fullName>
    </submittedName>
</protein>
<dbReference type="Gene3D" id="1.10.510.10">
    <property type="entry name" value="Transferase(Phosphotransferase) domain 1"/>
    <property type="match status" value="1"/>
</dbReference>
<evidence type="ECO:0000313" key="3">
    <source>
        <dbReference type="EMBL" id="CAI9271225.1"/>
    </source>
</evidence>
<gene>
    <name evidence="3" type="ORF">LSALG_LOCUS11501</name>
</gene>
<name>A0AA35VR14_LACSI</name>
<dbReference type="AlphaFoldDB" id="A0AA35VR14"/>
<evidence type="ECO:0000313" key="4">
    <source>
        <dbReference type="Proteomes" id="UP001177003"/>
    </source>
</evidence>
<sequence>MLAMEEGRAMSVFDAMIVKEGFRTELLSIANLAMRCLNFNGKNRPTMKEVSIELECIRLSHVSLIDQTNVGLVKQYEEVSPIYGKSTSTSVTISDNRS</sequence>
<dbReference type="Proteomes" id="UP001177003">
    <property type="component" value="Chromosome 2"/>
</dbReference>
<keyword evidence="1" id="KW-0547">Nucleotide-binding</keyword>